<proteinExistence type="predicted"/>
<reference evidence="2" key="1">
    <citation type="submission" date="2020-02" db="EMBL/GenBank/DDBJ databases">
        <authorList>
            <person name="Meier V. D."/>
        </authorList>
    </citation>
    <scope>NUCLEOTIDE SEQUENCE</scope>
    <source>
        <strain evidence="2">AVDCRST_MAG42</strain>
    </source>
</reference>
<organism evidence="2">
    <name type="scientific">uncultured Chthoniobacterales bacterium</name>
    <dbReference type="NCBI Taxonomy" id="1836801"/>
    <lineage>
        <taxon>Bacteria</taxon>
        <taxon>Pseudomonadati</taxon>
        <taxon>Verrucomicrobiota</taxon>
        <taxon>Spartobacteria</taxon>
        <taxon>Chthoniobacterales</taxon>
        <taxon>environmental samples</taxon>
    </lineage>
</organism>
<feature type="compositionally biased region" description="Basic and acidic residues" evidence="1">
    <location>
        <begin position="230"/>
        <end position="244"/>
    </location>
</feature>
<dbReference type="AlphaFoldDB" id="A0A6J4H0B4"/>
<sequence length="244" mass="27376">VRRLLQTLSALRHPGVAPFLVVPGCGLDGLHHVAPLRVAHLGRVRIPRALRHRAHARVWARPCLSADRWTRGRHHPVAARRRCLCQSAATSRRCSLEHRCRPARERAAVADPLCRPGPRHATQLDVHGPGRLCPDRERQLHQQGGPDLQPVANLPARRWSNPARATLVRHWAHTKSAGRQRHRSGRWRCAHTLRPALPAGDLVGHSRILRAEPGLVRLATSARPRRRPRRSEADSQRTRAAGDL</sequence>
<dbReference type="EMBL" id="CADCTA010000001">
    <property type="protein sequence ID" value="CAA9209553.1"/>
    <property type="molecule type" value="Genomic_DNA"/>
</dbReference>
<feature type="non-terminal residue" evidence="2">
    <location>
        <position position="1"/>
    </location>
</feature>
<accession>A0A6J4H0B4</accession>
<protein>
    <submittedName>
        <fullName evidence="2">Uncharacterized protein</fullName>
    </submittedName>
</protein>
<evidence type="ECO:0000313" key="2">
    <source>
        <dbReference type="EMBL" id="CAA9209553.1"/>
    </source>
</evidence>
<name>A0A6J4H0B4_9BACT</name>
<feature type="region of interest" description="Disordered" evidence="1">
    <location>
        <begin position="220"/>
        <end position="244"/>
    </location>
</feature>
<evidence type="ECO:0000256" key="1">
    <source>
        <dbReference type="SAM" id="MobiDB-lite"/>
    </source>
</evidence>
<feature type="non-terminal residue" evidence="2">
    <location>
        <position position="244"/>
    </location>
</feature>
<gene>
    <name evidence="2" type="ORF">AVDCRST_MAG42-785</name>
</gene>